<dbReference type="InterPro" id="IPR052999">
    <property type="entry name" value="PTS1_Protein"/>
</dbReference>
<dbReference type="InterPro" id="IPR003779">
    <property type="entry name" value="CMD-like"/>
</dbReference>
<name>A0A550C088_9AGAR</name>
<dbReference type="PANTHER" id="PTHR28180:SF2">
    <property type="entry name" value="PEROXISOMAL PROTEIN 2"/>
    <property type="match status" value="1"/>
</dbReference>
<dbReference type="InterPro" id="IPR029032">
    <property type="entry name" value="AhpD-like"/>
</dbReference>
<reference evidence="2 3" key="1">
    <citation type="journal article" date="2019" name="New Phytol.">
        <title>Comparative genomics reveals unique wood-decay strategies and fruiting body development in the Schizophyllaceae.</title>
        <authorList>
            <person name="Almasi E."/>
            <person name="Sahu N."/>
            <person name="Krizsan K."/>
            <person name="Balint B."/>
            <person name="Kovacs G.M."/>
            <person name="Kiss B."/>
            <person name="Cseklye J."/>
            <person name="Drula E."/>
            <person name="Henrissat B."/>
            <person name="Nagy I."/>
            <person name="Chovatia M."/>
            <person name="Adam C."/>
            <person name="LaButti K."/>
            <person name="Lipzen A."/>
            <person name="Riley R."/>
            <person name="Grigoriev I.V."/>
            <person name="Nagy L.G."/>
        </authorList>
    </citation>
    <scope>NUCLEOTIDE SEQUENCE [LARGE SCALE GENOMIC DNA]</scope>
    <source>
        <strain evidence="2 3">NL-1724</strain>
    </source>
</reference>
<feature type="domain" description="Carboxymuconolactone decarboxylase-like" evidence="1">
    <location>
        <begin position="144"/>
        <end position="216"/>
    </location>
</feature>
<dbReference type="STRING" id="97359.A0A550C088"/>
<dbReference type="Pfam" id="PF02627">
    <property type="entry name" value="CMD"/>
    <property type="match status" value="1"/>
</dbReference>
<dbReference type="OrthoDB" id="5537330at2759"/>
<evidence type="ECO:0000313" key="2">
    <source>
        <dbReference type="EMBL" id="TRM58205.1"/>
    </source>
</evidence>
<dbReference type="SUPFAM" id="SSF69118">
    <property type="entry name" value="AhpD-like"/>
    <property type="match status" value="1"/>
</dbReference>
<organism evidence="2 3">
    <name type="scientific">Schizophyllum amplum</name>
    <dbReference type="NCBI Taxonomy" id="97359"/>
    <lineage>
        <taxon>Eukaryota</taxon>
        <taxon>Fungi</taxon>
        <taxon>Dikarya</taxon>
        <taxon>Basidiomycota</taxon>
        <taxon>Agaricomycotina</taxon>
        <taxon>Agaricomycetes</taxon>
        <taxon>Agaricomycetidae</taxon>
        <taxon>Agaricales</taxon>
        <taxon>Schizophyllaceae</taxon>
        <taxon>Schizophyllum</taxon>
    </lineage>
</organism>
<evidence type="ECO:0000259" key="1">
    <source>
        <dbReference type="Pfam" id="PF02627"/>
    </source>
</evidence>
<protein>
    <submittedName>
        <fullName evidence="2">AhpD-like protein</fullName>
    </submittedName>
</protein>
<keyword evidence="3" id="KW-1185">Reference proteome</keyword>
<dbReference type="AlphaFoldDB" id="A0A550C088"/>
<evidence type="ECO:0000313" key="3">
    <source>
        <dbReference type="Proteomes" id="UP000320762"/>
    </source>
</evidence>
<dbReference type="Gene3D" id="1.20.1290.10">
    <property type="entry name" value="AhpD-like"/>
    <property type="match status" value="1"/>
</dbReference>
<sequence length="232" mass="25258">MTSIDSGLFARLRSLYPAAETDTGDRTWALVAACAFSAANAPEAVPRVFEYAIEGEASHEERLRFARKMRDALFKSGMLSGYPKAINGLVKLHESTPEDLRDKAPLRSLDAPNQELQKTGEALFASTYGEKTNAVSALVHDIYPDFGYFCMTFAYGFVYGPTVALGPAETSFAMVAALIAVDVPTQIDWHLQGARRHGASIAQIRAVREIAIEASRAAGATWKNTIPEVLEK</sequence>
<dbReference type="Proteomes" id="UP000320762">
    <property type="component" value="Unassembled WGS sequence"/>
</dbReference>
<proteinExistence type="predicted"/>
<comment type="caution">
    <text evidence="2">The sequence shown here is derived from an EMBL/GenBank/DDBJ whole genome shotgun (WGS) entry which is preliminary data.</text>
</comment>
<gene>
    <name evidence="2" type="ORF">BD626DRAFT_188376</name>
</gene>
<dbReference type="GO" id="GO:0051920">
    <property type="term" value="F:peroxiredoxin activity"/>
    <property type="evidence" value="ECO:0007669"/>
    <property type="project" value="InterPro"/>
</dbReference>
<dbReference type="EMBL" id="VDMD01000038">
    <property type="protein sequence ID" value="TRM58205.1"/>
    <property type="molecule type" value="Genomic_DNA"/>
</dbReference>
<accession>A0A550C088</accession>
<dbReference type="PANTHER" id="PTHR28180">
    <property type="entry name" value="CONSERVED MITOCHONDRIAL PROTEIN-RELATED"/>
    <property type="match status" value="1"/>
</dbReference>